<dbReference type="SUPFAM" id="SSF47616">
    <property type="entry name" value="GST C-terminal domain-like"/>
    <property type="match status" value="1"/>
</dbReference>
<organism evidence="2 3">
    <name type="scientific">Filobasidium floriforme</name>
    <dbReference type="NCBI Taxonomy" id="5210"/>
    <lineage>
        <taxon>Eukaryota</taxon>
        <taxon>Fungi</taxon>
        <taxon>Dikarya</taxon>
        <taxon>Basidiomycota</taxon>
        <taxon>Agaricomycotina</taxon>
        <taxon>Tremellomycetes</taxon>
        <taxon>Filobasidiales</taxon>
        <taxon>Filobasidiaceae</taxon>
        <taxon>Filobasidium</taxon>
    </lineage>
</organism>
<dbReference type="InterPro" id="IPR036282">
    <property type="entry name" value="Glutathione-S-Trfase_C_sf"/>
</dbReference>
<dbReference type="CDD" id="cd00299">
    <property type="entry name" value="GST_C_family"/>
    <property type="match status" value="1"/>
</dbReference>
<keyword evidence="3" id="KW-1185">Reference proteome</keyword>
<evidence type="ECO:0000313" key="2">
    <source>
        <dbReference type="EMBL" id="KAG7531202.1"/>
    </source>
</evidence>
<accession>A0A8K0JIL7</accession>
<proteinExistence type="predicted"/>
<dbReference type="AlphaFoldDB" id="A0A8K0JIL7"/>
<feature type="domain" description="Glutathione S-transferase UstS-like C-terminal" evidence="1">
    <location>
        <begin position="38"/>
        <end position="167"/>
    </location>
</feature>
<reference evidence="2" key="1">
    <citation type="submission" date="2020-04" db="EMBL/GenBank/DDBJ databases">
        <title>Analysis of mating type loci in Filobasidium floriforme.</title>
        <authorList>
            <person name="Nowrousian M."/>
        </authorList>
    </citation>
    <scope>NUCLEOTIDE SEQUENCE</scope>
    <source>
        <strain evidence="2">CBS 6242</strain>
    </source>
</reference>
<evidence type="ECO:0000313" key="3">
    <source>
        <dbReference type="Proteomes" id="UP000812966"/>
    </source>
</evidence>
<dbReference type="Proteomes" id="UP000812966">
    <property type="component" value="Unassembled WGS sequence"/>
</dbReference>
<dbReference type="EMBL" id="JABELV010000098">
    <property type="protein sequence ID" value="KAG7531202.1"/>
    <property type="molecule type" value="Genomic_DNA"/>
</dbReference>
<dbReference type="InterPro" id="IPR054416">
    <property type="entry name" value="GST_UstS-like_C"/>
</dbReference>
<name>A0A8K0JIL7_9TREE</name>
<dbReference type="Gene3D" id="1.20.1050.10">
    <property type="match status" value="1"/>
</dbReference>
<dbReference type="Pfam" id="PF22041">
    <property type="entry name" value="GST_C_7"/>
    <property type="match status" value="1"/>
</dbReference>
<gene>
    <name evidence="2" type="ORF">FFLO_04561</name>
</gene>
<sequence>MIESVDIAFHLDQLHPDRALFPATSSSTKDQTIELVQTVSKLYQKTFGAGAMKIALPKVPGYLDDRGAEYFIRTRTAGHPKKKSPVDWPSADPEEDWKAYETSLKPIVDLLDRDTSGPFFMGETFSFADAIAVAHLVWFERGDKAYLKRISGLHGGALGRLYERVKKEGWIDGQGEDKEWSVPQKSQL</sequence>
<evidence type="ECO:0000259" key="1">
    <source>
        <dbReference type="Pfam" id="PF22041"/>
    </source>
</evidence>
<protein>
    <recommendedName>
        <fullName evidence="1">Glutathione S-transferase UstS-like C-terminal domain-containing protein</fullName>
    </recommendedName>
</protein>
<comment type="caution">
    <text evidence="2">The sequence shown here is derived from an EMBL/GenBank/DDBJ whole genome shotgun (WGS) entry which is preliminary data.</text>
</comment>